<protein>
    <submittedName>
        <fullName evidence="2">Uncharacterized protein</fullName>
    </submittedName>
</protein>
<feature type="region of interest" description="Disordered" evidence="1">
    <location>
        <begin position="177"/>
        <end position="221"/>
    </location>
</feature>
<evidence type="ECO:0000256" key="1">
    <source>
        <dbReference type="SAM" id="MobiDB-lite"/>
    </source>
</evidence>
<keyword evidence="3" id="KW-1185">Reference proteome</keyword>
<reference evidence="2" key="1">
    <citation type="submission" date="2021-03" db="EMBL/GenBank/DDBJ databases">
        <authorList>
            <person name="Tagirdzhanova G."/>
        </authorList>
    </citation>
    <scope>NUCLEOTIDE SEQUENCE</scope>
</reference>
<organism evidence="2 3">
    <name type="scientific">Imshaugia aleurites</name>
    <dbReference type="NCBI Taxonomy" id="172621"/>
    <lineage>
        <taxon>Eukaryota</taxon>
        <taxon>Fungi</taxon>
        <taxon>Dikarya</taxon>
        <taxon>Ascomycota</taxon>
        <taxon>Pezizomycotina</taxon>
        <taxon>Lecanoromycetes</taxon>
        <taxon>OSLEUM clade</taxon>
        <taxon>Lecanoromycetidae</taxon>
        <taxon>Lecanorales</taxon>
        <taxon>Lecanorineae</taxon>
        <taxon>Parmeliaceae</taxon>
        <taxon>Imshaugia</taxon>
    </lineage>
</organism>
<dbReference type="Proteomes" id="UP000664534">
    <property type="component" value="Unassembled WGS sequence"/>
</dbReference>
<comment type="caution">
    <text evidence="2">The sequence shown here is derived from an EMBL/GenBank/DDBJ whole genome shotgun (WGS) entry which is preliminary data.</text>
</comment>
<feature type="compositionally biased region" description="Polar residues" evidence="1">
    <location>
        <begin position="177"/>
        <end position="187"/>
    </location>
</feature>
<sequence>MERVKDKKGVKSRTYARIVRTSFQPIKRKQKPALPPGRLDAVRSQPQHGLPYAPQAWSSRGDGTWGLSIGTMTPPSNQGFYSDQLAPSASNTFSNNTSLFPQRFTPSTASATSSNNSLSSSMSWPYNSIGHTMVGPPNTSGTPYDSLYSGSSSLMMDHQQLDFRMQNMNLNIPLQPNQPDAVNSQPLTPYAAYSAGDGTDGLPKSHDPIPQYPADGGDPEPSAPYYTGLDVLSPSICNSGSACERVDCPIHSYNQPNVDGGASIDNGESDEVFFPEYPVLVNPNCTNITGAYLCGPHCRCLGCLAHRAHNA</sequence>
<gene>
    <name evidence="2" type="ORF">IMSHALPRED_004234</name>
</gene>
<proteinExistence type="predicted"/>
<accession>A0A8H3F6U2</accession>
<evidence type="ECO:0000313" key="3">
    <source>
        <dbReference type="Proteomes" id="UP000664534"/>
    </source>
</evidence>
<evidence type="ECO:0000313" key="2">
    <source>
        <dbReference type="EMBL" id="CAF9918195.1"/>
    </source>
</evidence>
<name>A0A8H3F6U2_9LECA</name>
<dbReference type="AlphaFoldDB" id="A0A8H3F6U2"/>
<dbReference type="EMBL" id="CAJPDT010000020">
    <property type="protein sequence ID" value="CAF9918195.1"/>
    <property type="molecule type" value="Genomic_DNA"/>
</dbReference>